<proteinExistence type="predicted"/>
<evidence type="ECO:0000313" key="4">
    <source>
        <dbReference type="Proteomes" id="UP000789405"/>
    </source>
</evidence>
<protein>
    <submittedName>
        <fullName evidence="3">10292_t:CDS:1</fullName>
    </submittedName>
</protein>
<feature type="non-terminal residue" evidence="3">
    <location>
        <position position="1"/>
    </location>
</feature>
<feature type="non-terminal residue" evidence="3">
    <location>
        <position position="131"/>
    </location>
</feature>
<keyword evidence="4" id="KW-1185">Reference proteome</keyword>
<feature type="transmembrane region" description="Helical" evidence="2">
    <location>
        <begin position="110"/>
        <end position="128"/>
    </location>
</feature>
<evidence type="ECO:0000313" key="3">
    <source>
        <dbReference type="EMBL" id="CAG8820679.1"/>
    </source>
</evidence>
<dbReference type="Proteomes" id="UP000789405">
    <property type="component" value="Unassembled WGS sequence"/>
</dbReference>
<keyword evidence="2" id="KW-0812">Transmembrane</keyword>
<name>A0A9N9KE86_9GLOM</name>
<feature type="compositionally biased region" description="Basic and acidic residues" evidence="1">
    <location>
        <begin position="75"/>
        <end position="91"/>
    </location>
</feature>
<keyword evidence="2" id="KW-1133">Transmembrane helix</keyword>
<evidence type="ECO:0000256" key="2">
    <source>
        <dbReference type="SAM" id="Phobius"/>
    </source>
</evidence>
<dbReference type="EMBL" id="CAJVPY010059666">
    <property type="protein sequence ID" value="CAG8820679.1"/>
    <property type="molecule type" value="Genomic_DNA"/>
</dbReference>
<feature type="region of interest" description="Disordered" evidence="1">
    <location>
        <begin position="75"/>
        <end position="99"/>
    </location>
</feature>
<organism evidence="3 4">
    <name type="scientific">Dentiscutata erythropus</name>
    <dbReference type="NCBI Taxonomy" id="1348616"/>
    <lineage>
        <taxon>Eukaryota</taxon>
        <taxon>Fungi</taxon>
        <taxon>Fungi incertae sedis</taxon>
        <taxon>Mucoromycota</taxon>
        <taxon>Glomeromycotina</taxon>
        <taxon>Glomeromycetes</taxon>
        <taxon>Diversisporales</taxon>
        <taxon>Gigasporaceae</taxon>
        <taxon>Dentiscutata</taxon>
    </lineage>
</organism>
<comment type="caution">
    <text evidence="3">The sequence shown here is derived from an EMBL/GenBank/DDBJ whole genome shotgun (WGS) entry which is preliminary data.</text>
</comment>
<dbReference type="AlphaFoldDB" id="A0A9N9KE86"/>
<reference evidence="3" key="1">
    <citation type="submission" date="2021-06" db="EMBL/GenBank/DDBJ databases">
        <authorList>
            <person name="Kallberg Y."/>
            <person name="Tangrot J."/>
            <person name="Rosling A."/>
        </authorList>
    </citation>
    <scope>NUCLEOTIDE SEQUENCE</scope>
    <source>
        <strain evidence="3">MA453B</strain>
    </source>
</reference>
<sequence>GCLTSISGGRWRERIGWCGTPTLRRWWQRKLSQNEVQLILQENCSLKTEKGYLQKKNNGLNNQIEKLENQVERLENKNERLENKNEEERQQARQKRQQARQERQNLQKNFLLIIIISFFFLLSCQFGFNEY</sequence>
<evidence type="ECO:0000256" key="1">
    <source>
        <dbReference type="SAM" id="MobiDB-lite"/>
    </source>
</evidence>
<accession>A0A9N9KE86</accession>
<keyword evidence="2" id="KW-0472">Membrane</keyword>
<gene>
    <name evidence="3" type="ORF">DERYTH_LOCUS26998</name>
</gene>